<dbReference type="HOGENOM" id="CLU_1338283_0_0_1"/>
<feature type="compositionally biased region" description="Acidic residues" evidence="1">
    <location>
        <begin position="30"/>
        <end position="40"/>
    </location>
</feature>
<evidence type="ECO:0000313" key="3">
    <source>
        <dbReference type="Proteomes" id="UP000008867"/>
    </source>
</evidence>
<feature type="region of interest" description="Disordered" evidence="1">
    <location>
        <begin position="1"/>
        <end position="51"/>
    </location>
</feature>
<organism evidence="2 3">
    <name type="scientific">Sporisorium reilianum (strain SRZ2)</name>
    <name type="common">Maize head smut fungus</name>
    <dbReference type="NCBI Taxonomy" id="999809"/>
    <lineage>
        <taxon>Eukaryota</taxon>
        <taxon>Fungi</taxon>
        <taxon>Dikarya</taxon>
        <taxon>Basidiomycota</taxon>
        <taxon>Ustilaginomycotina</taxon>
        <taxon>Ustilaginomycetes</taxon>
        <taxon>Ustilaginales</taxon>
        <taxon>Ustilaginaceae</taxon>
        <taxon>Sporisorium</taxon>
    </lineage>
</organism>
<evidence type="ECO:0000313" key="2">
    <source>
        <dbReference type="EMBL" id="CBQ67404.1"/>
    </source>
</evidence>
<dbReference type="Proteomes" id="UP000008867">
    <property type="component" value="Chromosome 1"/>
</dbReference>
<dbReference type="VEuPathDB" id="FungiDB:sr06417"/>
<evidence type="ECO:0000256" key="1">
    <source>
        <dbReference type="SAM" id="MobiDB-lite"/>
    </source>
</evidence>
<accession>E6ZLT8</accession>
<dbReference type="AlphaFoldDB" id="E6ZLT8"/>
<gene>
    <name evidence="2" type="ORF">sr06417</name>
</gene>
<keyword evidence="3" id="KW-1185">Reference proteome</keyword>
<feature type="compositionally biased region" description="Basic and acidic residues" evidence="1">
    <location>
        <begin position="1"/>
        <end position="11"/>
    </location>
</feature>
<reference evidence="2 3" key="1">
    <citation type="journal article" date="2010" name="Science">
        <title>Pathogenicity determinants in smut fungi revealed by genome comparison.</title>
        <authorList>
            <person name="Schirawski J."/>
            <person name="Mannhaupt G."/>
            <person name="Muench K."/>
            <person name="Brefort T."/>
            <person name="Schipper K."/>
            <person name="Doehlemann G."/>
            <person name="Di Stasio M."/>
            <person name="Roessel N."/>
            <person name="Mendoza-Mendoza A."/>
            <person name="Pester D."/>
            <person name="Mueller O."/>
            <person name="Winterberg B."/>
            <person name="Meyer E."/>
            <person name="Ghareeb H."/>
            <person name="Wollenberg T."/>
            <person name="Muensterkoetter M."/>
            <person name="Wong P."/>
            <person name="Walter M."/>
            <person name="Stukenbrock E."/>
            <person name="Gueldener U."/>
            <person name="Kahmann R."/>
        </authorList>
    </citation>
    <scope>NUCLEOTIDE SEQUENCE [LARGE SCALE GENOMIC DNA]</scope>
    <source>
        <strain evidence="3">SRZ2</strain>
    </source>
</reference>
<protein>
    <submittedName>
        <fullName evidence="2">Uncharacterized protein</fullName>
    </submittedName>
</protein>
<dbReference type="EMBL" id="FQ311430">
    <property type="protein sequence ID" value="CBQ67404.1"/>
    <property type="molecule type" value="Genomic_DNA"/>
</dbReference>
<name>E6ZLT8_SPORE</name>
<sequence length="205" mass="22925">MTPEQRRRAANYEEQDEEDREPVEAGSIDAEAEENDEGIAADDVQSHRASPTLADQGRLLADQRLVTVEEHWYESGYCPYCPLEVAGLCEPGNDVPTGGPFLERQGNTWVRAPRSEAIRNEVRRHLRDKHAAVYATIVAGGELPPFNTDVTAFDNLLPAEDLDIVLYDYEDDDETLAAIGQIYIDNDRYFDDPDNLAAMRALLGD</sequence>
<proteinExistence type="predicted"/>